<dbReference type="Gene3D" id="1.10.3210.10">
    <property type="entry name" value="Hypothetical protein af1432"/>
    <property type="match status" value="1"/>
</dbReference>
<gene>
    <name evidence="2" type="ORF">H6X83_05520</name>
</gene>
<dbReference type="InterPro" id="IPR006674">
    <property type="entry name" value="HD_domain"/>
</dbReference>
<dbReference type="KEGG" id="caml:H6X83_05520"/>
<sequence length="205" mass="23048">MQLDKERLQVILRNELEGQQDSAGRGVWTVDHCIRSAELALQLRQAAGLPETLDELVYTAALFHDVSHDSAEHNGHAAAGAKRMRKLLTGVVGDMLLEQAVQIVHIHDDRKPEDGRSDAAHLVQDADMIDHFGTLCIWATFGYSALHGRNLQDSLEHLQRDREKCIGYIKLMHFEVSRAELSRRLNAQQAFFELAQKESSGMLTN</sequence>
<dbReference type="InterPro" id="IPR003607">
    <property type="entry name" value="HD/PDEase_dom"/>
</dbReference>
<accession>A0A7G9WK63</accession>
<reference evidence="2 3" key="1">
    <citation type="submission" date="2020-08" db="EMBL/GenBank/DDBJ databases">
        <authorList>
            <person name="Ren C."/>
            <person name="Gu Y."/>
            <person name="Xu Y."/>
        </authorList>
    </citation>
    <scope>NUCLEOTIDE SEQUENCE [LARGE SCALE GENOMIC DNA]</scope>
    <source>
        <strain evidence="2 3">LBM18003</strain>
    </source>
</reference>
<dbReference type="RefSeq" id="WP_212508144.1">
    <property type="nucleotide sequence ID" value="NZ_CP060696.1"/>
</dbReference>
<organism evidence="2 3">
    <name type="scientific">Caproicibacterium amylolyticum</name>
    <dbReference type="NCBI Taxonomy" id="2766537"/>
    <lineage>
        <taxon>Bacteria</taxon>
        <taxon>Bacillati</taxon>
        <taxon>Bacillota</taxon>
        <taxon>Clostridia</taxon>
        <taxon>Eubacteriales</taxon>
        <taxon>Oscillospiraceae</taxon>
        <taxon>Caproicibacterium</taxon>
    </lineage>
</organism>
<proteinExistence type="predicted"/>
<name>A0A7G9WK63_9FIRM</name>
<evidence type="ECO:0000259" key="1">
    <source>
        <dbReference type="SMART" id="SM00471"/>
    </source>
</evidence>
<dbReference type="Proteomes" id="UP000516046">
    <property type="component" value="Chromosome"/>
</dbReference>
<evidence type="ECO:0000313" key="2">
    <source>
        <dbReference type="EMBL" id="QNO19075.1"/>
    </source>
</evidence>
<keyword evidence="3" id="KW-1185">Reference proteome</keyword>
<dbReference type="SUPFAM" id="SSF109604">
    <property type="entry name" value="HD-domain/PDEase-like"/>
    <property type="match status" value="1"/>
</dbReference>
<dbReference type="EMBL" id="CP060696">
    <property type="protein sequence ID" value="QNO19075.1"/>
    <property type="molecule type" value="Genomic_DNA"/>
</dbReference>
<dbReference type="Pfam" id="PF01966">
    <property type="entry name" value="HD"/>
    <property type="match status" value="1"/>
</dbReference>
<dbReference type="CDD" id="cd00077">
    <property type="entry name" value="HDc"/>
    <property type="match status" value="1"/>
</dbReference>
<evidence type="ECO:0000313" key="3">
    <source>
        <dbReference type="Proteomes" id="UP000516046"/>
    </source>
</evidence>
<protein>
    <submittedName>
        <fullName evidence="2">HD domain-containing protein</fullName>
    </submittedName>
</protein>
<dbReference type="SMART" id="SM00471">
    <property type="entry name" value="HDc"/>
    <property type="match status" value="1"/>
</dbReference>
<feature type="domain" description="HD/PDEase" evidence="1">
    <location>
        <begin position="25"/>
        <end position="141"/>
    </location>
</feature>
<dbReference type="AlphaFoldDB" id="A0A7G9WK63"/>